<feature type="domain" description="Peptidase A1" evidence="3">
    <location>
        <begin position="1"/>
        <end position="299"/>
    </location>
</feature>
<keyword evidence="2" id="KW-0812">Transmembrane</keyword>
<dbReference type="AlphaFoldDB" id="A0AAN8RNB3"/>
<proteinExistence type="inferred from homology"/>
<keyword evidence="2" id="KW-0472">Membrane</keyword>
<evidence type="ECO:0000256" key="2">
    <source>
        <dbReference type="SAM" id="Phobius"/>
    </source>
</evidence>
<sequence>MIVFQDNGFKSSTYRNPESHFRSLVSPSSYAYTIYDRFSLGDLQLPSIPFLAGSFEDDFPQLGFGVGVNGDPTPWFLQSVVEEGIVDVKGVGVYLDSYEKNSSQIIFGGIDTSKYKAPMIVYQFNSSSESDLAALTPSEISFETTDTSFSPPTLKAPRTYLLFGEPDIRLPEYLYDKLHDEIYAYELIEGRSNNTVSYIDCYFINYINISLNVQFPGINITLGLKDLVGKVDLRNGEWRWKSTSKLFEGGESCRLFVGLSKGYTDVNVNAPEADIYLGDPFFRAAYVWFDYQNNQTGLAKANQGVEDSRITKMQADGVVATVGEKNATVWHANFSGNQFPSDPQPSAEQDPSVGMNVLAGSIVGGIIIVGAVASLIFWFVLRKQDAPEIPPAPTSGLELEGHAKFEMFARHGNCEVVGNAEHPNELPNEDREGYYRELLASHAFPVELPAGTILRSRSHRNNRNSSSSRDSNV</sequence>
<dbReference type="InterPro" id="IPR033121">
    <property type="entry name" value="PEPTIDASE_A1"/>
</dbReference>
<dbReference type="Gene3D" id="2.40.70.10">
    <property type="entry name" value="Acid Proteases"/>
    <property type="match status" value="2"/>
</dbReference>
<evidence type="ECO:0000259" key="3">
    <source>
        <dbReference type="PROSITE" id="PS51767"/>
    </source>
</evidence>
<keyword evidence="5" id="KW-1185">Reference proteome</keyword>
<dbReference type="InterPro" id="IPR001461">
    <property type="entry name" value="Aspartic_peptidase_A1"/>
</dbReference>
<organism evidence="4 5">
    <name type="scientific">Arthrobotrys conoides</name>
    <dbReference type="NCBI Taxonomy" id="74498"/>
    <lineage>
        <taxon>Eukaryota</taxon>
        <taxon>Fungi</taxon>
        <taxon>Dikarya</taxon>
        <taxon>Ascomycota</taxon>
        <taxon>Pezizomycotina</taxon>
        <taxon>Orbiliomycetes</taxon>
        <taxon>Orbiliales</taxon>
        <taxon>Orbiliaceae</taxon>
        <taxon>Arthrobotrys</taxon>
    </lineage>
</organism>
<protein>
    <recommendedName>
        <fullName evidence="3">Peptidase A1 domain-containing protein</fullName>
    </recommendedName>
</protein>
<dbReference type="PANTHER" id="PTHR47966:SF65">
    <property type="entry name" value="ASPARTIC-TYPE ENDOPEPTIDASE"/>
    <property type="match status" value="1"/>
</dbReference>
<evidence type="ECO:0000256" key="1">
    <source>
        <dbReference type="ARBA" id="ARBA00007447"/>
    </source>
</evidence>
<comment type="caution">
    <text evidence="4">The sequence shown here is derived from an EMBL/GenBank/DDBJ whole genome shotgun (WGS) entry which is preliminary data.</text>
</comment>
<dbReference type="SUPFAM" id="SSF50630">
    <property type="entry name" value="Acid proteases"/>
    <property type="match status" value="1"/>
</dbReference>
<gene>
    <name evidence="4" type="ORF">TWF506_007548</name>
</gene>
<evidence type="ECO:0000313" key="5">
    <source>
        <dbReference type="Proteomes" id="UP001307849"/>
    </source>
</evidence>
<comment type="similarity">
    <text evidence="1">Belongs to the peptidase A1 family.</text>
</comment>
<reference evidence="4 5" key="1">
    <citation type="submission" date="2019-10" db="EMBL/GenBank/DDBJ databases">
        <authorList>
            <person name="Palmer J.M."/>
        </authorList>
    </citation>
    <scope>NUCLEOTIDE SEQUENCE [LARGE SCALE GENOMIC DNA]</scope>
    <source>
        <strain evidence="4 5">TWF506</strain>
    </source>
</reference>
<accession>A0AAN8RNB3</accession>
<dbReference type="GO" id="GO:0006508">
    <property type="term" value="P:proteolysis"/>
    <property type="evidence" value="ECO:0007669"/>
    <property type="project" value="InterPro"/>
</dbReference>
<dbReference type="Pfam" id="PF00026">
    <property type="entry name" value="Asp"/>
    <property type="match status" value="1"/>
</dbReference>
<dbReference type="Proteomes" id="UP001307849">
    <property type="component" value="Unassembled WGS sequence"/>
</dbReference>
<dbReference type="EMBL" id="JAVHJM010000004">
    <property type="protein sequence ID" value="KAK6515204.1"/>
    <property type="molecule type" value="Genomic_DNA"/>
</dbReference>
<feature type="transmembrane region" description="Helical" evidence="2">
    <location>
        <begin position="357"/>
        <end position="381"/>
    </location>
</feature>
<dbReference type="PROSITE" id="PS51767">
    <property type="entry name" value="PEPTIDASE_A1"/>
    <property type="match status" value="1"/>
</dbReference>
<keyword evidence="2" id="KW-1133">Transmembrane helix</keyword>
<name>A0AAN8RNB3_9PEZI</name>
<dbReference type="GO" id="GO:0004190">
    <property type="term" value="F:aspartic-type endopeptidase activity"/>
    <property type="evidence" value="ECO:0007669"/>
    <property type="project" value="InterPro"/>
</dbReference>
<dbReference type="PANTHER" id="PTHR47966">
    <property type="entry name" value="BETA-SITE APP-CLEAVING ENZYME, ISOFORM A-RELATED"/>
    <property type="match status" value="1"/>
</dbReference>
<dbReference type="InterPro" id="IPR021109">
    <property type="entry name" value="Peptidase_aspartic_dom_sf"/>
</dbReference>
<evidence type="ECO:0000313" key="4">
    <source>
        <dbReference type="EMBL" id="KAK6515204.1"/>
    </source>
</evidence>